<organism evidence="7 8">
    <name type="scientific">Larinioides sclopetarius</name>
    <dbReference type="NCBI Taxonomy" id="280406"/>
    <lineage>
        <taxon>Eukaryota</taxon>
        <taxon>Metazoa</taxon>
        <taxon>Ecdysozoa</taxon>
        <taxon>Arthropoda</taxon>
        <taxon>Chelicerata</taxon>
        <taxon>Arachnida</taxon>
        <taxon>Araneae</taxon>
        <taxon>Araneomorphae</taxon>
        <taxon>Entelegynae</taxon>
        <taxon>Araneoidea</taxon>
        <taxon>Araneidae</taxon>
        <taxon>Larinioides</taxon>
    </lineage>
</organism>
<dbReference type="Pfam" id="PF00501">
    <property type="entry name" value="AMP-binding"/>
    <property type="match status" value="1"/>
</dbReference>
<dbReference type="InterPro" id="IPR042099">
    <property type="entry name" value="ANL_N_sf"/>
</dbReference>
<dbReference type="Proteomes" id="UP001497382">
    <property type="component" value="Unassembled WGS sequence"/>
</dbReference>
<dbReference type="PANTHER" id="PTHR43272:SF33">
    <property type="entry name" value="AMP-BINDING DOMAIN-CONTAINING PROTEIN-RELATED"/>
    <property type="match status" value="1"/>
</dbReference>
<keyword evidence="2" id="KW-0547">Nucleotide-binding</keyword>
<dbReference type="GO" id="GO:0016020">
    <property type="term" value="C:membrane"/>
    <property type="evidence" value="ECO:0007669"/>
    <property type="project" value="TreeGrafter"/>
</dbReference>
<evidence type="ECO:0000313" key="8">
    <source>
        <dbReference type="Proteomes" id="UP001497382"/>
    </source>
</evidence>
<evidence type="ECO:0000256" key="2">
    <source>
        <dbReference type="ARBA" id="ARBA00022741"/>
    </source>
</evidence>
<keyword evidence="8" id="KW-1185">Reference proteome</keyword>
<keyword evidence="3" id="KW-0276">Fatty acid metabolism</keyword>
<name>A0AAV1ZRN8_9ARAC</name>
<gene>
    <name evidence="7" type="ORF">LARSCL_LOCUS6711</name>
</gene>
<keyword evidence="4" id="KW-0067">ATP-binding</keyword>
<evidence type="ECO:0000313" key="7">
    <source>
        <dbReference type="EMBL" id="CAL1273045.1"/>
    </source>
</evidence>
<evidence type="ECO:0000256" key="3">
    <source>
        <dbReference type="ARBA" id="ARBA00022832"/>
    </source>
</evidence>
<accession>A0AAV1ZRN8</accession>
<dbReference type="InterPro" id="IPR020845">
    <property type="entry name" value="AMP-binding_CS"/>
</dbReference>
<dbReference type="AlphaFoldDB" id="A0AAV1ZRN8"/>
<dbReference type="EMBL" id="CAXIEN010000065">
    <property type="protein sequence ID" value="CAL1273045.1"/>
    <property type="molecule type" value="Genomic_DNA"/>
</dbReference>
<comment type="caution">
    <text evidence="7">The sequence shown here is derived from an EMBL/GenBank/DDBJ whole genome shotgun (WGS) entry which is preliminary data.</text>
</comment>
<evidence type="ECO:0000259" key="6">
    <source>
        <dbReference type="Pfam" id="PF00501"/>
    </source>
</evidence>
<reference evidence="7 8" key="1">
    <citation type="submission" date="2024-04" db="EMBL/GenBank/DDBJ databases">
        <authorList>
            <person name="Rising A."/>
            <person name="Reimegard J."/>
            <person name="Sonavane S."/>
            <person name="Akerstrom W."/>
            <person name="Nylinder S."/>
            <person name="Hedman E."/>
            <person name="Kallberg Y."/>
        </authorList>
    </citation>
    <scope>NUCLEOTIDE SEQUENCE [LARGE SCALE GENOMIC DNA]</scope>
</reference>
<dbReference type="InterPro" id="IPR000873">
    <property type="entry name" value="AMP-dep_synth/lig_dom"/>
</dbReference>
<dbReference type="GO" id="GO:0005524">
    <property type="term" value="F:ATP binding"/>
    <property type="evidence" value="ECO:0007669"/>
    <property type="project" value="UniProtKB-KW"/>
</dbReference>
<evidence type="ECO:0000256" key="4">
    <source>
        <dbReference type="ARBA" id="ARBA00022840"/>
    </source>
</evidence>
<evidence type="ECO:0000256" key="1">
    <source>
        <dbReference type="ARBA" id="ARBA00022598"/>
    </source>
</evidence>
<sequence>MSIQPVGYIYSPLKCPCSFKFAFYQFIARTKYFPSKNTGEAKRMLYHSTHNNTSEAEEQESIEISYSGGVRKSKLLTTVDTICFPYEDLKTTWDAVVRGQNLSGNGQCFGWRNFKSIYSWITYGEFMRKADIFGSGLVKIGLNPCPSSNVGIYAQNGIECLIAQYGIWSKSSVVIPLYDTLGPDACTFMLKQAEIKIVICDEENKVRNLLKRKKEIPTLQHIITTTAVSQELNKLANENDVHLYTFKEIENMGEKYPTLILPPQSSDNALICYTSGSTGVPKGVIMTHENLVSLCCALNLALEKDSITKEDTTLSYLPLAHIFGQFVHVLFLMVGAHIGFFSGDSNQLLDDIRILQPTILPAVPRLLNKWYDKAQCLLGSKLKTETYDENAIMETSGRSSYKPFIDNLGGKLRIIMTGAAPIYNNVVEFYTKFVGCKVLEMYGQTECSGPCSAILLDSSYDGCAGAPLPCCVMKIVDVPDMGYFSKHSKGQVCVKGYSVFKGYLKDPSRTAEALDEDGWLHTGDIGMWLPNGTLKIIDRKKNILKLAQGEYIAPEKIENIYSLSPFVSQVYVHGDSLKSFLVAIIIPDKETVLPWCKENSKYGSWNEICNDPGVKKLIFEDILQRGKESGLNSFEQVKTIYLHPEDLTFEAGFLTPTSKIKREFCKKYFAKEIETLYKNYKE</sequence>
<feature type="domain" description="AMP-dependent synthetase/ligase" evidence="6">
    <location>
        <begin position="117"/>
        <end position="504"/>
    </location>
</feature>
<dbReference type="GO" id="GO:0005783">
    <property type="term" value="C:endoplasmic reticulum"/>
    <property type="evidence" value="ECO:0007669"/>
    <property type="project" value="TreeGrafter"/>
</dbReference>
<proteinExistence type="predicted"/>
<dbReference type="EC" id="6.2.1.3" evidence="5"/>
<dbReference type="PROSITE" id="PS00455">
    <property type="entry name" value="AMP_BINDING"/>
    <property type="match status" value="1"/>
</dbReference>
<protein>
    <recommendedName>
        <fullName evidence="5">long-chain-fatty-acid--CoA ligase</fullName>
        <ecNumber evidence="5">6.2.1.3</ecNumber>
    </recommendedName>
</protein>
<keyword evidence="3" id="KW-0443">Lipid metabolism</keyword>
<evidence type="ECO:0000256" key="5">
    <source>
        <dbReference type="ARBA" id="ARBA00026121"/>
    </source>
</evidence>
<keyword evidence="1" id="KW-0436">Ligase</keyword>
<dbReference type="SUPFAM" id="SSF56801">
    <property type="entry name" value="Acetyl-CoA synthetase-like"/>
    <property type="match status" value="1"/>
</dbReference>
<dbReference type="Gene3D" id="3.40.50.12780">
    <property type="entry name" value="N-terminal domain of ligase-like"/>
    <property type="match status" value="1"/>
</dbReference>
<dbReference type="GO" id="GO:0004467">
    <property type="term" value="F:long-chain fatty acid-CoA ligase activity"/>
    <property type="evidence" value="ECO:0007669"/>
    <property type="project" value="UniProtKB-EC"/>
</dbReference>
<dbReference type="PANTHER" id="PTHR43272">
    <property type="entry name" value="LONG-CHAIN-FATTY-ACID--COA LIGASE"/>
    <property type="match status" value="1"/>
</dbReference>